<dbReference type="RefSeq" id="WP_025604160.1">
    <property type="nucleotide sequence ID" value="NZ_CP021235.1"/>
</dbReference>
<organism evidence="2 3">
    <name type="scientific">Pontibacter actiniarum</name>
    <dbReference type="NCBI Taxonomy" id="323450"/>
    <lineage>
        <taxon>Bacteria</taxon>
        <taxon>Pseudomonadati</taxon>
        <taxon>Bacteroidota</taxon>
        <taxon>Cytophagia</taxon>
        <taxon>Cytophagales</taxon>
        <taxon>Hymenobacteraceae</taxon>
        <taxon>Pontibacter</taxon>
    </lineage>
</organism>
<dbReference type="GO" id="GO:0003677">
    <property type="term" value="F:DNA binding"/>
    <property type="evidence" value="ECO:0007669"/>
    <property type="project" value="InterPro"/>
</dbReference>
<proteinExistence type="predicted"/>
<dbReference type="GO" id="GO:0004519">
    <property type="term" value="F:endonuclease activity"/>
    <property type="evidence" value="ECO:0007669"/>
    <property type="project" value="InterPro"/>
</dbReference>
<dbReference type="EMBL" id="CP021235">
    <property type="protein sequence ID" value="ARS34324.1"/>
    <property type="molecule type" value="Genomic_DNA"/>
</dbReference>
<dbReference type="Gene3D" id="3.40.1350.10">
    <property type="match status" value="1"/>
</dbReference>
<dbReference type="InterPro" id="IPR011856">
    <property type="entry name" value="tRNA_endonuc-like_dom_sf"/>
</dbReference>
<dbReference type="InterPro" id="IPR007560">
    <property type="entry name" value="Restrct_endonuc_IV_Mrr"/>
</dbReference>
<feature type="domain" description="Restriction endonuclease type IV Mrr" evidence="1">
    <location>
        <begin position="5"/>
        <end position="112"/>
    </location>
</feature>
<evidence type="ECO:0000259" key="1">
    <source>
        <dbReference type="Pfam" id="PF04471"/>
    </source>
</evidence>
<dbReference type="Pfam" id="PF04471">
    <property type="entry name" value="Mrr_cat"/>
    <property type="match status" value="1"/>
</dbReference>
<evidence type="ECO:0000313" key="3">
    <source>
        <dbReference type="Proteomes" id="UP000266292"/>
    </source>
</evidence>
<dbReference type="SUPFAM" id="SSF52980">
    <property type="entry name" value="Restriction endonuclease-like"/>
    <property type="match status" value="1"/>
</dbReference>
<protein>
    <recommendedName>
        <fullName evidence="1">Restriction endonuclease type IV Mrr domain-containing protein</fullName>
    </recommendedName>
</protein>
<dbReference type="AlphaFoldDB" id="A0A1X9YN98"/>
<dbReference type="Proteomes" id="UP000266292">
    <property type="component" value="Chromosome"/>
</dbReference>
<name>A0A1X9YN98_9BACT</name>
<accession>A0A1X9YN98</accession>
<sequence length="315" mass="35890">MKKSEEFEKLIEKIHRILEPDGSTVTWNERIPDPDNPKQLRQIDILISSKGLKKYIECRIHNKPQDVKWIEYLHGEKASLNLEEIVAVSASGFTEGAIKKAKRFGIELKTLSLLTESEILAWKPKSSCSLVFYKVEELLIKIKPFQFVKDESTKKTMIHNFTTSQYALSNALNSYFHTLMSNNHKVAADGTYNMLIHTYDKLTLAGLQIAEIQINGRIKPFIREVYINTMQEYSSSICGKGEVHIENFEEAIKIIKTDTKNSLVLNFDNVVLPDNVIFSGDLIIGLGKASRMGPVYYESTNDPQPNINVIKYCII</sequence>
<dbReference type="InterPro" id="IPR011335">
    <property type="entry name" value="Restrct_endonuc-II-like"/>
</dbReference>
<dbReference type="STRING" id="709015.GCA_000472485_00411"/>
<gene>
    <name evidence="2" type="ORF">CA264_02085</name>
</gene>
<dbReference type="KEGG" id="pact:CA264_02085"/>
<reference evidence="3" key="1">
    <citation type="submission" date="2017-05" db="EMBL/GenBank/DDBJ databases">
        <authorList>
            <person name="Ray J."/>
            <person name="Price M."/>
            <person name="Deutschbauer A."/>
        </authorList>
    </citation>
    <scope>NUCLEOTIDE SEQUENCE [LARGE SCALE GENOMIC DNA]</scope>
    <source>
        <strain evidence="3">DSM 19842</strain>
    </source>
</reference>
<keyword evidence="3" id="KW-1185">Reference proteome</keyword>
<evidence type="ECO:0000313" key="2">
    <source>
        <dbReference type="EMBL" id="ARS34324.1"/>
    </source>
</evidence>
<dbReference type="GO" id="GO:0009307">
    <property type="term" value="P:DNA restriction-modification system"/>
    <property type="evidence" value="ECO:0007669"/>
    <property type="project" value="InterPro"/>
</dbReference>
<dbReference type="OrthoDB" id="9794834at2"/>